<dbReference type="AlphaFoldDB" id="A0A109D9U9"/>
<evidence type="ECO:0008006" key="3">
    <source>
        <dbReference type="Google" id="ProtNLM"/>
    </source>
</evidence>
<dbReference type="SUPFAM" id="SSF109604">
    <property type="entry name" value="HD-domain/PDEase-like"/>
    <property type="match status" value="1"/>
</dbReference>
<dbReference type="OrthoDB" id="5808839at2"/>
<evidence type="ECO:0000313" key="2">
    <source>
        <dbReference type="Proteomes" id="UP000057389"/>
    </source>
</evidence>
<keyword evidence="2" id="KW-1185">Reference proteome</keyword>
<sequence>MLLVNKSYSPEVIEISRKVSMNVEARFTKWLISPQYKLEQSTVDTLLSLENRYCDSVIFDEADRISHNQRILLRCEQDRVNAHREKVVAKQQTLRYVIDDVSNAASDLMLDKLQSTLISSLFSELPDYNQLASVAYSPSLNFAKLHEISAKSRSLSSSLIEFVSNQEFAEKYGKKSKVILDPKVAVRQIGIENCRLLFPLLMSQQLIKWNDGNIKHIVPKVWQHLVVTSNVTRLRLQETSVKDPNVGILLGVIRVLPLFLICNHFSSTFEDALVKTMLDYRDASDRHDEYYACTEVLPNTQFLEAMVKPLELKLLKKLVEFIDWSPDNQYIKHALLEEVNDIPTLERTVCGAALAQGRKFSVYESLDNSNLFNAKHRSYWFSTVQMAAETIGQIQRKVPGKLTTDM</sequence>
<dbReference type="RefSeq" id="WP_060467647.1">
    <property type="nucleotide sequence ID" value="NZ_AP025514.1"/>
</dbReference>
<comment type="caution">
    <text evidence="1">The sequence shown here is derived from an EMBL/GenBank/DDBJ whole genome shotgun (WGS) entry which is preliminary data.</text>
</comment>
<dbReference type="EMBL" id="LMXU01000012">
    <property type="protein sequence ID" value="KWU01539.1"/>
    <property type="molecule type" value="Genomic_DNA"/>
</dbReference>
<evidence type="ECO:0000313" key="1">
    <source>
        <dbReference type="EMBL" id="KWU01539.1"/>
    </source>
</evidence>
<proteinExistence type="predicted"/>
<protein>
    <recommendedName>
        <fullName evidence="3">HDOD domain-containing protein</fullName>
    </recommendedName>
</protein>
<dbReference type="Gene3D" id="1.10.3210.10">
    <property type="entry name" value="Hypothetical protein af1432"/>
    <property type="match status" value="1"/>
</dbReference>
<gene>
    <name evidence="1" type="ORF">APQ14_05030</name>
</gene>
<name>A0A109D9U9_9VIBR</name>
<dbReference type="Proteomes" id="UP000057389">
    <property type="component" value="Unassembled WGS sequence"/>
</dbReference>
<reference evidence="1 2" key="1">
    <citation type="submission" date="2015-11" db="EMBL/GenBank/DDBJ databases">
        <title>Draft WGS of Vibrio toranzoniae.</title>
        <authorList>
            <person name="Lasa A."/>
            <person name="Romalde J.L."/>
        </authorList>
    </citation>
    <scope>NUCLEOTIDE SEQUENCE [LARGE SCALE GENOMIC DNA]</scope>
    <source>
        <strain evidence="1 2">Vb 10.8</strain>
    </source>
</reference>
<organism evidence="1 2">
    <name type="scientific">Vibrio toranzoniae</name>
    <dbReference type="NCBI Taxonomy" id="1194427"/>
    <lineage>
        <taxon>Bacteria</taxon>
        <taxon>Pseudomonadati</taxon>
        <taxon>Pseudomonadota</taxon>
        <taxon>Gammaproteobacteria</taxon>
        <taxon>Vibrionales</taxon>
        <taxon>Vibrionaceae</taxon>
        <taxon>Vibrio</taxon>
    </lineage>
</organism>
<accession>A0A109D9U9</accession>
<dbReference type="GeneID" id="300178321"/>